<dbReference type="Proteomes" id="UP000198510">
    <property type="component" value="Unassembled WGS sequence"/>
</dbReference>
<proteinExistence type="predicted"/>
<dbReference type="EMBL" id="FNFO01000015">
    <property type="protein sequence ID" value="SDM55336.1"/>
    <property type="molecule type" value="Genomic_DNA"/>
</dbReference>
<protein>
    <submittedName>
        <fullName evidence="2">Uncharacterized protein</fullName>
    </submittedName>
</protein>
<feature type="transmembrane region" description="Helical" evidence="1">
    <location>
        <begin position="87"/>
        <end position="106"/>
    </location>
</feature>
<dbReference type="RefSeq" id="WP_089688188.1">
    <property type="nucleotide sequence ID" value="NZ_FNFO01000015.1"/>
</dbReference>
<reference evidence="2 3" key="1">
    <citation type="submission" date="2016-10" db="EMBL/GenBank/DDBJ databases">
        <authorList>
            <person name="de Groot N.N."/>
        </authorList>
    </citation>
    <scope>NUCLEOTIDE SEQUENCE [LARGE SCALE GENOMIC DNA]</scope>
    <source>
        <strain evidence="2 3">DSM 25186</strain>
    </source>
</reference>
<keyword evidence="1" id="KW-0472">Membrane</keyword>
<gene>
    <name evidence="2" type="ORF">SAMN05421823_115100</name>
</gene>
<accession>A0A1G9U5U5</accession>
<feature type="transmembrane region" description="Helical" evidence="1">
    <location>
        <begin position="33"/>
        <end position="53"/>
    </location>
</feature>
<keyword evidence="1" id="KW-0812">Transmembrane</keyword>
<dbReference type="AlphaFoldDB" id="A0A1G9U5U5"/>
<keyword evidence="1" id="KW-1133">Transmembrane helix</keyword>
<keyword evidence="3" id="KW-1185">Reference proteome</keyword>
<sequence>MDIVAGILLLAAATVGLFPLTSAHQHHEPPRRLVGVHLGLAVLGFLALVVYAISTDQPHKHGDTLTLLSIAALLGGVVWRTPRLPWIIAYALAGGFAVLWLLTYLIPTT</sequence>
<dbReference type="STRING" id="1075417.SAMN05421823_115100"/>
<evidence type="ECO:0000256" key="1">
    <source>
        <dbReference type="SAM" id="Phobius"/>
    </source>
</evidence>
<evidence type="ECO:0000313" key="3">
    <source>
        <dbReference type="Proteomes" id="UP000198510"/>
    </source>
</evidence>
<organism evidence="2 3">
    <name type="scientific">Catalinimonas alkaloidigena</name>
    <dbReference type="NCBI Taxonomy" id="1075417"/>
    <lineage>
        <taxon>Bacteria</taxon>
        <taxon>Pseudomonadati</taxon>
        <taxon>Bacteroidota</taxon>
        <taxon>Cytophagia</taxon>
        <taxon>Cytophagales</taxon>
        <taxon>Catalimonadaceae</taxon>
        <taxon>Catalinimonas</taxon>
    </lineage>
</organism>
<evidence type="ECO:0000313" key="2">
    <source>
        <dbReference type="EMBL" id="SDM55336.1"/>
    </source>
</evidence>
<name>A0A1G9U5U5_9BACT</name>
<feature type="transmembrane region" description="Helical" evidence="1">
    <location>
        <begin position="65"/>
        <end position="81"/>
    </location>
</feature>